<gene>
    <name evidence="1" type="ORF">BXZ70DRAFT_97120</name>
</gene>
<proteinExistence type="predicted"/>
<name>A0A8K0UR24_9AGAR</name>
<dbReference type="Proteomes" id="UP000813824">
    <property type="component" value="Unassembled WGS sequence"/>
</dbReference>
<sequence length="161" mass="17597">MRQQVHQFQMSHKTFTIQSTGEDTAKVLTTNVTIAFTIVPDRPHAKAIECPPVAWKVLQFFVDVSEVKQLRLNSSRRVGVAGIQNEGTSRWIMMTDNGAGLGPNQHLSVSRSGKWTTNVLFDSSTDASFITNNSSSVLTLSVGSRSSSNAFEPMGLLPSLQ</sequence>
<evidence type="ECO:0000313" key="1">
    <source>
        <dbReference type="EMBL" id="KAH8101486.1"/>
    </source>
</evidence>
<evidence type="ECO:0000313" key="2">
    <source>
        <dbReference type="Proteomes" id="UP000813824"/>
    </source>
</evidence>
<dbReference type="AlphaFoldDB" id="A0A8K0UR24"/>
<reference evidence="1" key="1">
    <citation type="journal article" date="2021" name="New Phytol.">
        <title>Evolutionary innovations through gain and loss of genes in the ectomycorrhizal Boletales.</title>
        <authorList>
            <person name="Wu G."/>
            <person name="Miyauchi S."/>
            <person name="Morin E."/>
            <person name="Kuo A."/>
            <person name="Drula E."/>
            <person name="Varga T."/>
            <person name="Kohler A."/>
            <person name="Feng B."/>
            <person name="Cao Y."/>
            <person name="Lipzen A."/>
            <person name="Daum C."/>
            <person name="Hundley H."/>
            <person name="Pangilinan J."/>
            <person name="Johnson J."/>
            <person name="Barry K."/>
            <person name="LaButti K."/>
            <person name="Ng V."/>
            <person name="Ahrendt S."/>
            <person name="Min B."/>
            <person name="Choi I.G."/>
            <person name="Park H."/>
            <person name="Plett J.M."/>
            <person name="Magnuson J."/>
            <person name="Spatafora J.W."/>
            <person name="Nagy L.G."/>
            <person name="Henrissat B."/>
            <person name="Grigoriev I.V."/>
            <person name="Yang Z.L."/>
            <person name="Xu J."/>
            <person name="Martin F.M."/>
        </authorList>
    </citation>
    <scope>NUCLEOTIDE SEQUENCE</scope>
    <source>
        <strain evidence="1">KKN 215</strain>
    </source>
</reference>
<organism evidence="1 2">
    <name type="scientific">Cristinia sonorae</name>
    <dbReference type="NCBI Taxonomy" id="1940300"/>
    <lineage>
        <taxon>Eukaryota</taxon>
        <taxon>Fungi</taxon>
        <taxon>Dikarya</taxon>
        <taxon>Basidiomycota</taxon>
        <taxon>Agaricomycotina</taxon>
        <taxon>Agaricomycetes</taxon>
        <taxon>Agaricomycetidae</taxon>
        <taxon>Agaricales</taxon>
        <taxon>Pleurotineae</taxon>
        <taxon>Stephanosporaceae</taxon>
        <taxon>Cristinia</taxon>
    </lineage>
</organism>
<keyword evidence="2" id="KW-1185">Reference proteome</keyword>
<protein>
    <submittedName>
        <fullName evidence="1">Uncharacterized protein</fullName>
    </submittedName>
</protein>
<comment type="caution">
    <text evidence="1">The sequence shown here is derived from an EMBL/GenBank/DDBJ whole genome shotgun (WGS) entry which is preliminary data.</text>
</comment>
<accession>A0A8K0UR24</accession>
<dbReference type="OrthoDB" id="10547322at2759"/>
<dbReference type="EMBL" id="JAEVFJ010000012">
    <property type="protein sequence ID" value="KAH8101486.1"/>
    <property type="molecule type" value="Genomic_DNA"/>
</dbReference>